<proteinExistence type="predicted"/>
<organism evidence="1 2">
    <name type="scientific">Merluccius polli</name>
    <name type="common">Benguela hake</name>
    <name type="synonym">Merluccius cadenati</name>
    <dbReference type="NCBI Taxonomy" id="89951"/>
    <lineage>
        <taxon>Eukaryota</taxon>
        <taxon>Metazoa</taxon>
        <taxon>Chordata</taxon>
        <taxon>Craniata</taxon>
        <taxon>Vertebrata</taxon>
        <taxon>Euteleostomi</taxon>
        <taxon>Actinopterygii</taxon>
        <taxon>Neopterygii</taxon>
        <taxon>Teleostei</taxon>
        <taxon>Neoteleostei</taxon>
        <taxon>Acanthomorphata</taxon>
        <taxon>Zeiogadaria</taxon>
        <taxon>Gadariae</taxon>
        <taxon>Gadiformes</taxon>
        <taxon>Gadoidei</taxon>
        <taxon>Merlucciidae</taxon>
        <taxon>Merluccius</taxon>
    </lineage>
</organism>
<evidence type="ECO:0000313" key="2">
    <source>
        <dbReference type="Proteomes" id="UP001174136"/>
    </source>
</evidence>
<dbReference type="Proteomes" id="UP001174136">
    <property type="component" value="Unassembled WGS sequence"/>
</dbReference>
<dbReference type="AlphaFoldDB" id="A0AA47MJF0"/>
<evidence type="ECO:0000313" key="1">
    <source>
        <dbReference type="EMBL" id="KAK0141176.1"/>
    </source>
</evidence>
<gene>
    <name evidence="1" type="ORF">N1851_021818</name>
</gene>
<name>A0AA47MJF0_MERPO</name>
<comment type="caution">
    <text evidence="1">The sequence shown here is derived from an EMBL/GenBank/DDBJ whole genome shotgun (WGS) entry which is preliminary data.</text>
</comment>
<dbReference type="EMBL" id="JAOPHQ010003981">
    <property type="protein sequence ID" value="KAK0141176.1"/>
    <property type="molecule type" value="Genomic_DNA"/>
</dbReference>
<reference evidence="1" key="1">
    <citation type="journal article" date="2023" name="Front. Mar. Sci.">
        <title>A new Merluccius polli reference genome to investigate the effects of global change in West African waters.</title>
        <authorList>
            <person name="Mateo J.L."/>
            <person name="Blanco-Fernandez C."/>
            <person name="Garcia-Vazquez E."/>
            <person name="Machado-Schiaffino G."/>
        </authorList>
    </citation>
    <scope>NUCLEOTIDE SEQUENCE</scope>
    <source>
        <strain evidence="1">C29</strain>
        <tissue evidence="1">Fin</tissue>
    </source>
</reference>
<sequence>MENQDGITGILSEVSEDSAAAVDISTEASGLLMMLRKHRFFEVGGFLLKVFGALKLGNAILQAHSVDLCCAGEVVSTSLQALREMRDDESLTDFDIDDRAPAVKRKRTMSSQGVFVLSTVGHVKDSMTPSKSLKRALLNILDRAIVEMETRFSRGNLDLMKAVNCLLF</sequence>
<keyword evidence="2" id="KW-1185">Reference proteome</keyword>
<accession>A0AA47MJF0</accession>
<protein>
    <submittedName>
        <fullName evidence="1">Uncharacterized protein</fullName>
    </submittedName>
</protein>